<dbReference type="GO" id="GO:0005814">
    <property type="term" value="C:centriole"/>
    <property type="evidence" value="ECO:0007669"/>
    <property type="project" value="TreeGrafter"/>
</dbReference>
<feature type="region of interest" description="Disordered" evidence="1">
    <location>
        <begin position="694"/>
        <end position="722"/>
    </location>
</feature>
<dbReference type="OrthoDB" id="204947at2759"/>
<feature type="region of interest" description="Disordered" evidence="1">
    <location>
        <begin position="1"/>
        <end position="28"/>
    </location>
</feature>
<feature type="compositionally biased region" description="Low complexity" evidence="1">
    <location>
        <begin position="161"/>
        <end position="177"/>
    </location>
</feature>
<evidence type="ECO:0000259" key="3">
    <source>
        <dbReference type="Pfam" id="PF22066"/>
    </source>
</evidence>
<keyword evidence="5" id="KW-1185">Reference proteome</keyword>
<dbReference type="Proteomes" id="UP001165065">
    <property type="component" value="Unassembled WGS sequence"/>
</dbReference>
<dbReference type="GO" id="GO:0051298">
    <property type="term" value="P:centrosome duplication"/>
    <property type="evidence" value="ECO:0007669"/>
    <property type="project" value="InterPro"/>
</dbReference>
<feature type="compositionally biased region" description="Basic and acidic residues" evidence="1">
    <location>
        <begin position="374"/>
        <end position="399"/>
    </location>
</feature>
<dbReference type="CDD" id="cd20401">
    <property type="entry name" value="Tudor_AtPTM-like"/>
    <property type="match status" value="1"/>
</dbReference>
<feature type="compositionally biased region" description="Basic and acidic residues" evidence="1">
    <location>
        <begin position="599"/>
        <end position="610"/>
    </location>
</feature>
<accession>A0A9W7GEH5</accession>
<dbReference type="Pfam" id="PF22066">
    <property type="entry name" value="Cep192_D8"/>
    <property type="match status" value="1"/>
</dbReference>
<feature type="domain" description="PTM/DIR17-like Tudor" evidence="2">
    <location>
        <begin position="899"/>
        <end position="945"/>
    </location>
</feature>
<protein>
    <submittedName>
        <fullName evidence="4">Uncharacterized protein</fullName>
    </submittedName>
</protein>
<dbReference type="AlphaFoldDB" id="A0A9W7GEH5"/>
<feature type="compositionally biased region" description="Basic and acidic residues" evidence="1">
    <location>
        <begin position="335"/>
        <end position="352"/>
    </location>
</feature>
<dbReference type="GO" id="GO:0000242">
    <property type="term" value="C:pericentriolar material"/>
    <property type="evidence" value="ECO:0007669"/>
    <property type="project" value="TreeGrafter"/>
</dbReference>
<feature type="compositionally biased region" description="Acidic residues" evidence="1">
    <location>
        <begin position="622"/>
        <end position="637"/>
    </location>
</feature>
<feature type="compositionally biased region" description="Polar residues" evidence="1">
    <location>
        <begin position="7"/>
        <end position="20"/>
    </location>
</feature>
<dbReference type="PANTHER" id="PTHR16029:SF11">
    <property type="entry name" value="CENTROSOMAL PROTEIN OF 192 KDA"/>
    <property type="match status" value="1"/>
</dbReference>
<gene>
    <name evidence="4" type="ORF">TrCOL_g2626</name>
</gene>
<feature type="region of interest" description="Disordered" evidence="1">
    <location>
        <begin position="468"/>
        <end position="651"/>
    </location>
</feature>
<feature type="compositionally biased region" description="Basic and acidic residues" evidence="1">
    <location>
        <begin position="271"/>
        <end position="281"/>
    </location>
</feature>
<dbReference type="InterPro" id="IPR047365">
    <property type="entry name" value="Tudor_AtPTM-like"/>
</dbReference>
<feature type="region of interest" description="Disordered" evidence="1">
    <location>
        <begin position="44"/>
        <end position="100"/>
    </location>
</feature>
<proteinExistence type="predicted"/>
<feature type="domain" description="Cep192-like" evidence="3">
    <location>
        <begin position="1045"/>
        <end position="1136"/>
    </location>
</feature>
<dbReference type="GO" id="GO:0005737">
    <property type="term" value="C:cytoplasm"/>
    <property type="evidence" value="ECO:0007669"/>
    <property type="project" value="TreeGrafter"/>
</dbReference>
<dbReference type="Gene3D" id="2.60.40.10">
    <property type="entry name" value="Immunoglobulins"/>
    <property type="match status" value="1"/>
</dbReference>
<dbReference type="GO" id="GO:0019901">
    <property type="term" value="F:protein kinase binding"/>
    <property type="evidence" value="ECO:0007669"/>
    <property type="project" value="TreeGrafter"/>
</dbReference>
<evidence type="ECO:0000259" key="2">
    <source>
        <dbReference type="Pfam" id="PF21743"/>
    </source>
</evidence>
<dbReference type="PANTHER" id="PTHR16029">
    <property type="entry name" value="CENTROSOMAL PROTEIN OF 192 KDA"/>
    <property type="match status" value="1"/>
</dbReference>
<comment type="caution">
    <text evidence="4">The sequence shown here is derived from an EMBL/GenBank/DDBJ whole genome shotgun (WGS) entry which is preliminary data.</text>
</comment>
<feature type="compositionally biased region" description="Pro residues" evidence="1">
    <location>
        <begin position="124"/>
        <end position="136"/>
    </location>
</feature>
<reference evidence="5" key="1">
    <citation type="journal article" date="2023" name="Commun. Biol.">
        <title>Genome analysis of Parmales, the sister group of diatoms, reveals the evolutionary specialization of diatoms from phago-mixotrophs to photoautotrophs.</title>
        <authorList>
            <person name="Ban H."/>
            <person name="Sato S."/>
            <person name="Yoshikawa S."/>
            <person name="Yamada K."/>
            <person name="Nakamura Y."/>
            <person name="Ichinomiya M."/>
            <person name="Sato N."/>
            <person name="Blanc-Mathieu R."/>
            <person name="Endo H."/>
            <person name="Kuwata A."/>
            <person name="Ogata H."/>
        </authorList>
    </citation>
    <scope>NUCLEOTIDE SEQUENCE [LARGE SCALE GENOMIC DNA]</scope>
</reference>
<dbReference type="GO" id="GO:0090222">
    <property type="term" value="P:centrosome-templated microtubule nucleation"/>
    <property type="evidence" value="ECO:0007669"/>
    <property type="project" value="InterPro"/>
</dbReference>
<name>A0A9W7GEH5_9STRA</name>
<dbReference type="InterPro" id="IPR039103">
    <property type="entry name" value="Spd-2/CEP192"/>
</dbReference>
<feature type="region of interest" description="Disordered" evidence="1">
    <location>
        <begin position="973"/>
        <end position="1022"/>
    </location>
</feature>
<feature type="compositionally biased region" description="Low complexity" evidence="1">
    <location>
        <begin position="185"/>
        <end position="194"/>
    </location>
</feature>
<sequence length="1141" mass="124222">MPKINNEENVSPQIGTSPGTPFSKFSKVQVSKVQVSKMQVSKMLLPFTPQPAPTTSNEPKPSDPFPSDPFPSDTTPNPLRESQDFLNPTSQSKLAKISQNLDRQNTDEFILLEAQAVLSTPSAPLDPTPPTTPSPPIADLSNYLTATGEKNFDSPQSTCSLHLTPTPQQPLTPVQTPKIKPNLRSGSTGSSSGSWVSDYWALDSTDAASSLHKKRKGPASADLTPSAQPPPASASHHRRRVSWGLAGSFDSPDPSVGSSGGSPFEGYGTPEVRRRVRDIQRADVGGRGSGLTRKRGDREGTKEGEEDILRKEIKGIKKDYKRPVGPPTLGSKGTAVKEQEAGGESAPKDRPGRKSKNFGPMIGPCAPTLNSAHPKLEQAFKGGDSENRKGEKGDGREGESMVLHHRIVPPVPPVMSPPTSLVTDVESRLRVMFPWVSPESMKATAKATAVKIVEKGRFQEWDEKIIKGVGTGGGEEDEEGRGRSDAVVNKEENEADEAGGGGEDGDGTHTVEAELPAQGEATTTEEAATTTEGEALTRQGQGGGEAATWERRGEQAWGEVKTQERIRQERPFPDRRPVWTPVKSTHSSPPTRRPFPTPEKYERVISKTENGHTITDRSFPSFDDDDDDDEEFGEEGDTSIPSRMPVSTPCRSPAVVDVRSSLDQPAKAKLMSGKPTTPCELKYLNNTWTLTPVKAPSTEANSYPSTPPTSSPSTSMRRPQRVGEARIQITFRCYTEDSPMSAALPLSNLTDDDVEFKIESSNEDMWKVEKRNVMVKRGNTEEVRISFKPPVLPTRVFATLSISSGLVRSPSHVFLLGDVVSSPLLQVDRGVMAWTGGGVGSKLLKLRNSGKDRFKIRAEIQGGDEDAFEIIGEPSKHLRPGKLEEKVRGVGGIWGEYVGNGVMKPFNDELFSGTVVQHMGGEEGGLWRVRYEDGDEEDMELPELVAAMELHKRGGIVPYKGVEEGLRILMEEEDADEEDPNPATATPITGRRNNNDTDITFEPSTSLLTTSETPVRRSNFNNDTTLASALDASTRSTPATGEGRVYFRRSVVEFGEKQVGTCGSIRLQLCNSTKKEVVVRVSEPSCPFVVLHKKIRLKPKAFVRLPVRFVPVSKGLWETMLHCDVGDGRNEIVVLLRGVGK</sequence>
<feature type="region of interest" description="Disordered" evidence="1">
    <location>
        <begin position="208"/>
        <end position="400"/>
    </location>
</feature>
<feature type="compositionally biased region" description="Low complexity" evidence="1">
    <location>
        <begin position="247"/>
        <end position="264"/>
    </location>
</feature>
<dbReference type="InterPro" id="IPR013783">
    <property type="entry name" value="Ig-like_fold"/>
</dbReference>
<dbReference type="EMBL" id="BRYA01000190">
    <property type="protein sequence ID" value="GMI43242.1"/>
    <property type="molecule type" value="Genomic_DNA"/>
</dbReference>
<feature type="compositionally biased region" description="Basic and acidic residues" evidence="1">
    <location>
        <begin position="480"/>
        <end position="492"/>
    </location>
</feature>
<feature type="compositionally biased region" description="Low complexity" evidence="1">
    <location>
        <begin position="1002"/>
        <end position="1013"/>
    </location>
</feature>
<feature type="compositionally biased region" description="Basic and acidic residues" evidence="1">
    <location>
        <begin position="294"/>
        <end position="322"/>
    </location>
</feature>
<organism evidence="4 5">
    <name type="scientific">Triparma columacea</name>
    <dbReference type="NCBI Taxonomy" id="722753"/>
    <lineage>
        <taxon>Eukaryota</taxon>
        <taxon>Sar</taxon>
        <taxon>Stramenopiles</taxon>
        <taxon>Ochrophyta</taxon>
        <taxon>Bolidophyceae</taxon>
        <taxon>Parmales</taxon>
        <taxon>Triparmaceae</taxon>
        <taxon>Triparma</taxon>
    </lineage>
</organism>
<feature type="compositionally biased region" description="Low complexity" evidence="1">
    <location>
        <begin position="519"/>
        <end position="534"/>
    </location>
</feature>
<evidence type="ECO:0000256" key="1">
    <source>
        <dbReference type="SAM" id="MobiDB-lite"/>
    </source>
</evidence>
<dbReference type="GO" id="GO:0090307">
    <property type="term" value="P:mitotic spindle assembly"/>
    <property type="evidence" value="ECO:0007669"/>
    <property type="project" value="TreeGrafter"/>
</dbReference>
<dbReference type="Pfam" id="PF21743">
    <property type="entry name" value="PTM_DIR17_Tudor"/>
    <property type="match status" value="1"/>
</dbReference>
<feature type="region of interest" description="Disordered" evidence="1">
    <location>
        <begin position="120"/>
        <end position="196"/>
    </location>
</feature>
<feature type="compositionally biased region" description="Polar residues" evidence="1">
    <location>
        <begin position="84"/>
        <end position="100"/>
    </location>
</feature>
<feature type="compositionally biased region" description="Basic and acidic residues" evidence="1">
    <location>
        <begin position="561"/>
        <end position="577"/>
    </location>
</feature>
<dbReference type="InterPro" id="IPR054088">
    <property type="entry name" value="Cep192-like_D8"/>
</dbReference>
<dbReference type="GO" id="GO:0071539">
    <property type="term" value="P:protein localization to centrosome"/>
    <property type="evidence" value="ECO:0007669"/>
    <property type="project" value="InterPro"/>
</dbReference>
<evidence type="ECO:0000313" key="4">
    <source>
        <dbReference type="EMBL" id="GMI43242.1"/>
    </source>
</evidence>
<evidence type="ECO:0000313" key="5">
    <source>
        <dbReference type="Proteomes" id="UP001165065"/>
    </source>
</evidence>